<organism evidence="1 2">
    <name type="scientific">Flavobacterium amnicola</name>
    <dbReference type="NCBI Taxonomy" id="2506422"/>
    <lineage>
        <taxon>Bacteria</taxon>
        <taxon>Pseudomonadati</taxon>
        <taxon>Bacteroidota</taxon>
        <taxon>Flavobacteriia</taxon>
        <taxon>Flavobacteriales</taxon>
        <taxon>Flavobacteriaceae</taxon>
        <taxon>Flavobacterium</taxon>
    </lineage>
</organism>
<dbReference type="RefSeq" id="WP_129435536.1">
    <property type="nucleotide sequence ID" value="NZ_SBKO01000002.1"/>
</dbReference>
<dbReference type="SUPFAM" id="SSF56112">
    <property type="entry name" value="Protein kinase-like (PK-like)"/>
    <property type="match status" value="1"/>
</dbReference>
<evidence type="ECO:0000313" key="2">
    <source>
        <dbReference type="Proteomes" id="UP000290283"/>
    </source>
</evidence>
<gene>
    <name evidence="1" type="ORF">EQG63_06435</name>
</gene>
<sequence>MDKDLHYIIENFNQDGTLLVEGKRNIIKNFPYKNTVVTVKSFKIPLLLNGIIYRFFRESKAKRSYDYAKKLESCNIGTPKPIAFYENKTWLRLKDSYYICEFLEVDYVFNQLFNVDIPDLENILQQFARFCFKLHDNGIEFLDHSPGNTLIKKVGENQYDFYLIDLNRMKFHNAMDFDTRMKNMSRLTPNEYMIKVISYEYAKLYHKSEEEVFNLMWKYTSQFYHRADKKRAFKEKYKL</sequence>
<dbReference type="EMBL" id="SBKO01000002">
    <property type="protein sequence ID" value="RXR19078.1"/>
    <property type="molecule type" value="Genomic_DNA"/>
</dbReference>
<dbReference type="OrthoDB" id="9773772at2"/>
<dbReference type="InterPro" id="IPR011009">
    <property type="entry name" value="Kinase-like_dom_sf"/>
</dbReference>
<name>A0A4V1N1Y0_9FLAO</name>
<comment type="caution">
    <text evidence="1">The sequence shown here is derived from an EMBL/GenBank/DDBJ whole genome shotgun (WGS) entry which is preliminary data.</text>
</comment>
<keyword evidence="2" id="KW-1185">Reference proteome</keyword>
<reference evidence="2" key="1">
    <citation type="submission" date="2019-01" db="EMBL/GenBank/DDBJ databases">
        <title>Cytophagaceae bacterium strain CAR-16.</title>
        <authorList>
            <person name="Chen W.-M."/>
        </authorList>
    </citation>
    <scope>NUCLEOTIDE SEQUENCE [LARGE SCALE GENOMIC DNA]</scope>
    <source>
        <strain evidence="2">LLJ-11</strain>
    </source>
</reference>
<dbReference type="Proteomes" id="UP000290283">
    <property type="component" value="Unassembled WGS sequence"/>
</dbReference>
<dbReference type="Gene3D" id="1.10.510.10">
    <property type="entry name" value="Transferase(Phosphotransferase) domain 1"/>
    <property type="match status" value="1"/>
</dbReference>
<proteinExistence type="predicted"/>
<dbReference type="Pfam" id="PF06293">
    <property type="entry name" value="Kdo"/>
    <property type="match status" value="1"/>
</dbReference>
<accession>A0A4V1N1Y0</accession>
<protein>
    <submittedName>
        <fullName evidence="1">Kdo domain containing protein</fullName>
    </submittedName>
</protein>
<evidence type="ECO:0000313" key="1">
    <source>
        <dbReference type="EMBL" id="RXR19078.1"/>
    </source>
</evidence>
<dbReference type="AlphaFoldDB" id="A0A4V1N1Y0"/>